<organism evidence="2 3">
    <name type="scientific">Rhodoplanes elegans</name>
    <dbReference type="NCBI Taxonomy" id="29408"/>
    <lineage>
        <taxon>Bacteria</taxon>
        <taxon>Pseudomonadati</taxon>
        <taxon>Pseudomonadota</taxon>
        <taxon>Alphaproteobacteria</taxon>
        <taxon>Hyphomicrobiales</taxon>
        <taxon>Nitrobacteraceae</taxon>
        <taxon>Rhodoplanes</taxon>
    </lineage>
</organism>
<feature type="transmembrane region" description="Helical" evidence="1">
    <location>
        <begin position="168"/>
        <end position="186"/>
    </location>
</feature>
<protein>
    <submittedName>
        <fullName evidence="2">Uncharacterized protein</fullName>
    </submittedName>
</protein>
<dbReference type="EMBL" id="NPEU01000015">
    <property type="protein sequence ID" value="RAI41530.1"/>
    <property type="molecule type" value="Genomic_DNA"/>
</dbReference>
<evidence type="ECO:0000313" key="2">
    <source>
        <dbReference type="EMBL" id="RAI41530.1"/>
    </source>
</evidence>
<feature type="transmembrane region" description="Helical" evidence="1">
    <location>
        <begin position="137"/>
        <end position="162"/>
    </location>
</feature>
<proteinExistence type="predicted"/>
<keyword evidence="1" id="KW-1133">Transmembrane helix</keyword>
<keyword evidence="1" id="KW-0812">Transmembrane</keyword>
<reference evidence="2 3" key="1">
    <citation type="submission" date="2017-07" db="EMBL/GenBank/DDBJ databases">
        <title>Draft Genome Sequences of Select Purple Nonsulfur Bacteria.</title>
        <authorList>
            <person name="Lasarre B."/>
            <person name="Mckinlay J.B."/>
        </authorList>
    </citation>
    <scope>NUCLEOTIDE SEQUENCE [LARGE SCALE GENOMIC DNA]</scope>
    <source>
        <strain evidence="2 3">DSM 11907</strain>
    </source>
</reference>
<gene>
    <name evidence="2" type="ORF">CH338_02745</name>
</gene>
<accession>A0A327KRG4</accession>
<evidence type="ECO:0000313" key="3">
    <source>
        <dbReference type="Proteomes" id="UP000248863"/>
    </source>
</evidence>
<dbReference type="Proteomes" id="UP000248863">
    <property type="component" value="Unassembled WGS sequence"/>
</dbReference>
<dbReference type="InterPro" id="IPR029058">
    <property type="entry name" value="AB_hydrolase_fold"/>
</dbReference>
<keyword evidence="3" id="KW-1185">Reference proteome</keyword>
<evidence type="ECO:0000256" key="1">
    <source>
        <dbReference type="SAM" id="Phobius"/>
    </source>
</evidence>
<comment type="caution">
    <text evidence="2">The sequence shown here is derived from an EMBL/GenBank/DDBJ whole genome shotgun (WGS) entry which is preliminary data.</text>
</comment>
<dbReference type="SUPFAM" id="SSF53474">
    <property type="entry name" value="alpha/beta-Hydrolases"/>
    <property type="match status" value="1"/>
</dbReference>
<sequence>MLRGRDADRDAQAANREAPAGRVARRLFVHIGGFDPEPPERVYRRFARETGRFRRAWSVLTVMTEPEHRPDGADWTVETTGRNWRVTTRVRLFRWDDLLDAYAAAPWWKRMGRGMLACLDFVAGGALHRYLRTAWRYALFFLYPPLTVLAFAVAAGFGGAALGRATDSALAGVLLGAAVFGALLYGPGRWFKLPLAFDDWTFASAYVRVPPQVLADRLDRLAADLVAATRDGEFDEIVVLGHSLGAVLAIDAIDRALALAPDLGRTGPPVGLVTVGSSVLKIALHGRAVRFRAALARVSVADGPFWVEYQALSDVMNFYKTDPVGDAGLVPSGRPLVRVVRISRMLDPAYYRRIWGRFFRLHCQFVRGNDRRTAYDYFMLACGPLAVRETACLPDGPASAFATDGSLIERAPANAAADVAGSEMMLAR</sequence>
<dbReference type="AlphaFoldDB" id="A0A327KRG4"/>
<name>A0A327KRG4_9BRAD</name>
<keyword evidence="1" id="KW-0472">Membrane</keyword>